<dbReference type="GO" id="GO:0003677">
    <property type="term" value="F:DNA binding"/>
    <property type="evidence" value="ECO:0007669"/>
    <property type="project" value="UniProtKB-UniRule"/>
</dbReference>
<protein>
    <recommendedName>
        <fullName evidence="2">Crossover junction endonuclease MUS81</fullName>
        <ecNumber evidence="2">3.1.22.-</ecNumber>
    </recommendedName>
</protein>
<dbReference type="GO" id="GO:0000727">
    <property type="term" value="P:double-strand break repair via break-induced replication"/>
    <property type="evidence" value="ECO:0007669"/>
    <property type="project" value="UniProtKB-UniRule"/>
</dbReference>
<dbReference type="Gene3D" id="3.40.50.10130">
    <property type="match status" value="1"/>
</dbReference>
<evidence type="ECO:0000256" key="2">
    <source>
        <dbReference type="RuleBase" id="RU369042"/>
    </source>
</evidence>
<comment type="subcellular location">
    <subcellularLocation>
        <location evidence="2">Nucleus</location>
    </subcellularLocation>
</comment>
<dbReference type="GO" id="GO:0031573">
    <property type="term" value="P:mitotic intra-S DNA damage checkpoint signaling"/>
    <property type="evidence" value="ECO:0007669"/>
    <property type="project" value="TreeGrafter"/>
</dbReference>
<comment type="subunit">
    <text evidence="2">Interacts with EME1.</text>
</comment>
<dbReference type="Proteomes" id="UP000325313">
    <property type="component" value="Unassembled WGS sequence"/>
</dbReference>
<dbReference type="SUPFAM" id="SSF52980">
    <property type="entry name" value="Restriction endonuclease-like"/>
    <property type="match status" value="1"/>
</dbReference>
<evidence type="ECO:0000313" key="4">
    <source>
        <dbReference type="EMBL" id="KAA1099861.1"/>
    </source>
</evidence>
<dbReference type="PANTHER" id="PTHR13451">
    <property type="entry name" value="CLASS II CROSSOVER JUNCTION ENDONUCLEASE MUS81"/>
    <property type="match status" value="1"/>
</dbReference>
<evidence type="ECO:0000259" key="3">
    <source>
        <dbReference type="Pfam" id="PF02732"/>
    </source>
</evidence>
<dbReference type="OrthoDB" id="5963188at2759"/>
<keyword evidence="2" id="KW-0479">Metal-binding</keyword>
<dbReference type="Proteomes" id="UP000324748">
    <property type="component" value="Unassembled WGS sequence"/>
</dbReference>
<organism evidence="4 6">
    <name type="scientific">Puccinia graminis f. sp. tritici</name>
    <dbReference type="NCBI Taxonomy" id="56615"/>
    <lineage>
        <taxon>Eukaryota</taxon>
        <taxon>Fungi</taxon>
        <taxon>Dikarya</taxon>
        <taxon>Basidiomycota</taxon>
        <taxon>Pucciniomycotina</taxon>
        <taxon>Pucciniomycetes</taxon>
        <taxon>Pucciniales</taxon>
        <taxon>Pucciniaceae</taxon>
        <taxon>Puccinia</taxon>
    </lineage>
</organism>
<dbReference type="InterPro" id="IPR047416">
    <property type="entry name" value="XPF_nuclease_Mus81"/>
</dbReference>
<keyword evidence="6" id="KW-1185">Reference proteome</keyword>
<gene>
    <name evidence="4" type="primary">MUS81_7</name>
    <name evidence="5" type="synonym">MUS81_4</name>
    <name evidence="4" type="ORF">PGT21_023027</name>
    <name evidence="5" type="ORF">PGTUg99_024061</name>
</gene>
<dbReference type="GO" id="GO:0046872">
    <property type="term" value="F:metal ion binding"/>
    <property type="evidence" value="ECO:0007669"/>
    <property type="project" value="UniProtKB-UniRule"/>
</dbReference>
<sequence length="233" mass="27156">MWFGFLDAEVVRAVQWFGVMSKMNSRLYTKQACDTLSFNINDRDAFYNFQHEVVLDLIVKRKRLDDLCASIKDNRFEEQKARLKLSGLRDPIYLVKAYNTQSNLESYGQMIYTSKFETMLLNNFQLEATPDWKASVEFLVRRSEVLHDLHQEFEGKARGGTIAEMMVSANVKDEGKRRRKFRHSVMGMQVSDKTSQPARLPCAPYFPRLAVYTRKPNRRHRLGGALSRARQCI</sequence>
<keyword evidence="2" id="KW-0540">Nuclease</keyword>
<keyword evidence="2 4" id="KW-0255">Endonuclease</keyword>
<evidence type="ECO:0000256" key="1">
    <source>
        <dbReference type="ARBA" id="ARBA00022801"/>
    </source>
</evidence>
<dbReference type="EMBL" id="VDEP01000208">
    <property type="protein sequence ID" value="KAA1123518.1"/>
    <property type="molecule type" value="Genomic_DNA"/>
</dbReference>
<dbReference type="GO" id="GO:0048257">
    <property type="term" value="F:3'-flap endonuclease activity"/>
    <property type="evidence" value="ECO:0007669"/>
    <property type="project" value="TreeGrafter"/>
</dbReference>
<dbReference type="GO" id="GO:0005634">
    <property type="term" value="C:nucleus"/>
    <property type="evidence" value="ECO:0007669"/>
    <property type="project" value="UniProtKB-SubCell"/>
</dbReference>
<proteinExistence type="inferred from homology"/>
<dbReference type="EMBL" id="VSWC01000054">
    <property type="protein sequence ID" value="KAA1099861.1"/>
    <property type="molecule type" value="Genomic_DNA"/>
</dbReference>
<keyword evidence="2" id="KW-0234">DNA repair</keyword>
<keyword evidence="2" id="KW-0539">Nucleus</keyword>
<comment type="similarity">
    <text evidence="2">Belongs to the XPF family.</text>
</comment>
<name>A0A5B0PF36_PUCGR</name>
<keyword evidence="2" id="KW-0227">DNA damage</keyword>
<evidence type="ECO:0000313" key="6">
    <source>
        <dbReference type="Proteomes" id="UP000324748"/>
    </source>
</evidence>
<dbReference type="GO" id="GO:0048476">
    <property type="term" value="C:Holliday junction resolvase complex"/>
    <property type="evidence" value="ECO:0007669"/>
    <property type="project" value="UniProtKB-UniRule"/>
</dbReference>
<dbReference type="InterPro" id="IPR006166">
    <property type="entry name" value="ERCC4_domain"/>
</dbReference>
<comment type="function">
    <text evidence="2">Interacts with EME1 to form a DNA structure-specific endonuclease with substrate preference for branched DNA structures with a 5'-end at the branch nick. Typical substrates include 3'-flap structures, D-loops, replication forks and nicked Holliday junctions. May be required in mitosis for the processing of stalled or collapsed replication fork intermediates. May be required in meiosis for the repair of meiosis-specific double strand breaks subsequent to single-end invasion (SEI).</text>
</comment>
<keyword evidence="2" id="KW-0460">Magnesium</keyword>
<keyword evidence="2" id="KW-0233">DNA recombination</keyword>
<accession>A0A5B0PF36</accession>
<dbReference type="GO" id="GO:0008821">
    <property type="term" value="F:crossover junction DNA endonuclease activity"/>
    <property type="evidence" value="ECO:0007669"/>
    <property type="project" value="UniProtKB-UniRule"/>
</dbReference>
<reference evidence="6 7" key="1">
    <citation type="submission" date="2019-05" db="EMBL/GenBank/DDBJ databases">
        <title>Emergence of the Ug99 lineage of the wheat stem rust pathogen through somatic hybridization.</title>
        <authorList>
            <person name="Li F."/>
            <person name="Upadhyaya N.M."/>
            <person name="Sperschneider J."/>
            <person name="Matny O."/>
            <person name="Nguyen-Phuc H."/>
            <person name="Mago R."/>
            <person name="Raley C."/>
            <person name="Miller M.E."/>
            <person name="Silverstein K.A.T."/>
            <person name="Henningsen E."/>
            <person name="Hirsch C.D."/>
            <person name="Visser B."/>
            <person name="Pretorius Z.A."/>
            <person name="Steffenson B.J."/>
            <person name="Schwessinger B."/>
            <person name="Dodds P.N."/>
            <person name="Figueroa M."/>
        </authorList>
    </citation>
    <scope>NUCLEOTIDE SEQUENCE [LARGE SCALE GENOMIC DNA]</scope>
    <source>
        <strain evidence="4">21-0</strain>
        <strain evidence="5 7">Ug99</strain>
    </source>
</reference>
<dbReference type="InterPro" id="IPR011335">
    <property type="entry name" value="Restrct_endonuc-II-like"/>
</dbReference>
<dbReference type="CDD" id="cd20074">
    <property type="entry name" value="XPF_nuclease_Mus81"/>
    <property type="match status" value="1"/>
</dbReference>
<comment type="caution">
    <text evidence="4">The sequence shown here is derived from an EMBL/GenBank/DDBJ whole genome shotgun (WGS) entry which is preliminary data.</text>
</comment>
<dbReference type="EC" id="3.1.22.-" evidence="2"/>
<dbReference type="GO" id="GO:0006308">
    <property type="term" value="P:DNA catabolic process"/>
    <property type="evidence" value="ECO:0007669"/>
    <property type="project" value="UniProtKB-UniRule"/>
</dbReference>
<comment type="cofactor">
    <cofactor evidence="2">
        <name>Mg(2+)</name>
        <dbReference type="ChEBI" id="CHEBI:18420"/>
    </cofactor>
</comment>
<dbReference type="AlphaFoldDB" id="A0A5B0PF36"/>
<evidence type="ECO:0000313" key="5">
    <source>
        <dbReference type="EMBL" id="KAA1123518.1"/>
    </source>
</evidence>
<dbReference type="InterPro" id="IPR033309">
    <property type="entry name" value="Mus81"/>
</dbReference>
<dbReference type="Pfam" id="PF02732">
    <property type="entry name" value="ERCC4"/>
    <property type="match status" value="1"/>
</dbReference>
<evidence type="ECO:0000313" key="7">
    <source>
        <dbReference type="Proteomes" id="UP000325313"/>
    </source>
</evidence>
<dbReference type="GO" id="GO:0000712">
    <property type="term" value="P:resolution of meiotic recombination intermediates"/>
    <property type="evidence" value="ECO:0007669"/>
    <property type="project" value="TreeGrafter"/>
</dbReference>
<dbReference type="PANTHER" id="PTHR13451:SF0">
    <property type="entry name" value="CROSSOVER JUNCTION ENDONUCLEASE MUS81"/>
    <property type="match status" value="1"/>
</dbReference>
<feature type="domain" description="ERCC4" evidence="3">
    <location>
        <begin position="43"/>
        <end position="140"/>
    </location>
</feature>
<keyword evidence="1 2" id="KW-0378">Hydrolase</keyword>